<dbReference type="EMBL" id="VCDI01000003">
    <property type="protein sequence ID" value="TLU72531.1"/>
    <property type="molecule type" value="Genomic_DNA"/>
</dbReference>
<dbReference type="PANTHER" id="PTHR13887:SF41">
    <property type="entry name" value="THIOREDOXIN SUPERFAMILY PROTEIN"/>
    <property type="match status" value="1"/>
</dbReference>
<organism evidence="2 3">
    <name type="scientific">Lichenicoccus roseus</name>
    <dbReference type="NCBI Taxonomy" id="2683649"/>
    <lineage>
        <taxon>Bacteria</taxon>
        <taxon>Pseudomonadati</taxon>
        <taxon>Pseudomonadota</taxon>
        <taxon>Alphaproteobacteria</taxon>
        <taxon>Acetobacterales</taxon>
        <taxon>Acetobacteraceae</taxon>
        <taxon>Lichenicoccus</taxon>
    </lineage>
</organism>
<feature type="domain" description="DSBA-like thioredoxin" evidence="1">
    <location>
        <begin position="13"/>
        <end position="212"/>
    </location>
</feature>
<dbReference type="SUPFAM" id="SSF52833">
    <property type="entry name" value="Thioredoxin-like"/>
    <property type="match status" value="1"/>
</dbReference>
<dbReference type="RefSeq" id="WP_138325994.1">
    <property type="nucleotide sequence ID" value="NZ_VCDI01000003.1"/>
</dbReference>
<reference evidence="2 3" key="1">
    <citation type="submission" date="2019-05" db="EMBL/GenBank/DDBJ databases">
        <authorList>
            <person name="Pankratov T."/>
            <person name="Grouzdev D."/>
        </authorList>
    </citation>
    <scope>NUCLEOTIDE SEQUENCE [LARGE SCALE GENOMIC DNA]</scope>
    <source>
        <strain evidence="2 3">KEBCLARHB70R</strain>
    </source>
</reference>
<evidence type="ECO:0000259" key="1">
    <source>
        <dbReference type="Pfam" id="PF01323"/>
    </source>
</evidence>
<dbReference type="OrthoDB" id="9799122at2"/>
<evidence type="ECO:0000313" key="2">
    <source>
        <dbReference type="EMBL" id="TLU72531.1"/>
    </source>
</evidence>
<dbReference type="PANTHER" id="PTHR13887">
    <property type="entry name" value="GLUTATHIONE S-TRANSFERASE KAPPA"/>
    <property type="match status" value="1"/>
</dbReference>
<evidence type="ECO:0000313" key="3">
    <source>
        <dbReference type="Proteomes" id="UP000305654"/>
    </source>
</evidence>
<dbReference type="CDD" id="cd03024">
    <property type="entry name" value="DsbA_FrnE"/>
    <property type="match status" value="1"/>
</dbReference>
<dbReference type="AlphaFoldDB" id="A0A5R9JAA2"/>
<dbReference type="Pfam" id="PF01323">
    <property type="entry name" value="DSBA"/>
    <property type="match status" value="1"/>
</dbReference>
<dbReference type="InterPro" id="IPR001853">
    <property type="entry name" value="DSBA-like_thioredoxin_dom"/>
</dbReference>
<proteinExistence type="predicted"/>
<name>A0A5R9JAA2_9PROT</name>
<dbReference type="Gene3D" id="3.40.30.10">
    <property type="entry name" value="Glutaredoxin"/>
    <property type="match status" value="1"/>
</dbReference>
<comment type="caution">
    <text evidence="2">The sequence shown here is derived from an EMBL/GenBank/DDBJ whole genome shotgun (WGS) entry which is preliminary data.</text>
</comment>
<keyword evidence="3" id="KW-1185">Reference proteome</keyword>
<sequence length="225" mass="24926">MNALVPPRPRIALEIVHDFVCPWCYLGVRRLMRALSERTACGYDITWRPFLLNPDMPRSGMSRFDYVVRKFGGEERARRLYAAVTHLGAAEGVEFRFDRILHVPSSVDAHRLVGYGQPHGLATELVEALFVAHFTEGRDIGDIGTLAAIAAETGLEGLEALDFLRSREGADVVHGENLRAHRLGISGVPCFVIGDRMAVSGAQEPEVFHRLLDIAAVEAFDYVRG</sequence>
<accession>A0A5R9JAA2</accession>
<dbReference type="InterPro" id="IPR036249">
    <property type="entry name" value="Thioredoxin-like_sf"/>
</dbReference>
<dbReference type="Proteomes" id="UP000305654">
    <property type="component" value="Unassembled WGS sequence"/>
</dbReference>
<gene>
    <name evidence="2" type="ORF">FE263_10770</name>
</gene>
<protein>
    <submittedName>
        <fullName evidence="2">DsbA family oxidoreductase</fullName>
    </submittedName>
</protein>
<dbReference type="GO" id="GO:0016491">
    <property type="term" value="F:oxidoreductase activity"/>
    <property type="evidence" value="ECO:0007669"/>
    <property type="project" value="InterPro"/>
</dbReference>